<dbReference type="GO" id="GO:0016726">
    <property type="term" value="F:oxidoreductase activity, acting on CH or CH2 groups, NAD or NADP as acceptor"/>
    <property type="evidence" value="ECO:0007669"/>
    <property type="project" value="UniProtKB-UniRule"/>
</dbReference>
<dbReference type="AlphaFoldDB" id="A0A9D9HNC3"/>
<feature type="domain" description="Dihydrodipicolinate reductase C-terminal" evidence="14">
    <location>
        <begin position="116"/>
        <end position="254"/>
    </location>
</feature>
<dbReference type="EMBL" id="JADIMM010000023">
    <property type="protein sequence ID" value="MBO8456924.1"/>
    <property type="molecule type" value="Genomic_DNA"/>
</dbReference>
<gene>
    <name evidence="12 15" type="primary">dapB</name>
    <name evidence="15" type="ORF">IAA81_01700</name>
</gene>
<evidence type="ECO:0000256" key="10">
    <source>
        <dbReference type="ARBA" id="ARBA00049080"/>
    </source>
</evidence>
<comment type="subunit">
    <text evidence="12">Homotetramer.</text>
</comment>
<evidence type="ECO:0000256" key="9">
    <source>
        <dbReference type="ARBA" id="ARBA00038983"/>
    </source>
</evidence>
<comment type="function">
    <text evidence="12">Catalyzes the conversion of 4-hydroxy-tetrahydrodipicolinate (HTPA) to tetrahydrodipicolinate.</text>
</comment>
<dbReference type="GO" id="GO:0050661">
    <property type="term" value="F:NADP binding"/>
    <property type="evidence" value="ECO:0007669"/>
    <property type="project" value="UniProtKB-UniRule"/>
</dbReference>
<proteinExistence type="inferred from homology"/>
<dbReference type="Proteomes" id="UP000823638">
    <property type="component" value="Unassembled WGS sequence"/>
</dbReference>
<feature type="binding site" evidence="12">
    <location>
        <begin position="155"/>
        <end position="156"/>
    </location>
    <ligand>
        <name>(S)-2,3,4,5-tetrahydrodipicolinate</name>
        <dbReference type="ChEBI" id="CHEBI:16845"/>
    </ligand>
</feature>
<dbReference type="PIRSF" id="PIRSF000161">
    <property type="entry name" value="DHPR"/>
    <property type="match status" value="1"/>
</dbReference>
<dbReference type="Gene3D" id="3.30.360.10">
    <property type="entry name" value="Dihydrodipicolinate Reductase, domain 2"/>
    <property type="match status" value="1"/>
</dbReference>
<comment type="catalytic activity">
    <reaction evidence="10 12">
        <text>(S)-2,3,4,5-tetrahydrodipicolinate + NADP(+) + H2O = (2S,4S)-4-hydroxy-2,3,4,5-tetrahydrodipicolinate + NADPH + H(+)</text>
        <dbReference type="Rhea" id="RHEA:35331"/>
        <dbReference type="ChEBI" id="CHEBI:15377"/>
        <dbReference type="ChEBI" id="CHEBI:15378"/>
        <dbReference type="ChEBI" id="CHEBI:16845"/>
        <dbReference type="ChEBI" id="CHEBI:57783"/>
        <dbReference type="ChEBI" id="CHEBI:58349"/>
        <dbReference type="ChEBI" id="CHEBI:67139"/>
        <dbReference type="EC" id="1.17.1.8"/>
    </reaction>
</comment>
<dbReference type="EC" id="1.17.1.8" evidence="9 12"/>
<comment type="pathway">
    <text evidence="8 12">Amino-acid biosynthesis; L-lysine biosynthesis via DAP pathway; (S)-tetrahydrodipicolinate from L-aspartate: step 4/4.</text>
</comment>
<evidence type="ECO:0000256" key="4">
    <source>
        <dbReference type="ARBA" id="ARBA00022915"/>
    </source>
</evidence>
<reference evidence="15" key="1">
    <citation type="submission" date="2020-10" db="EMBL/GenBank/DDBJ databases">
        <authorList>
            <person name="Gilroy R."/>
        </authorList>
    </citation>
    <scope>NUCLEOTIDE SEQUENCE</scope>
    <source>
        <strain evidence="15">10532</strain>
    </source>
</reference>
<evidence type="ECO:0000256" key="8">
    <source>
        <dbReference type="ARBA" id="ARBA00037922"/>
    </source>
</evidence>
<dbReference type="GO" id="GO:0051287">
    <property type="term" value="F:NAD binding"/>
    <property type="evidence" value="ECO:0007669"/>
    <property type="project" value="UniProtKB-UniRule"/>
</dbReference>
<reference evidence="15" key="2">
    <citation type="journal article" date="2021" name="PeerJ">
        <title>Extensive microbial diversity within the chicken gut microbiome revealed by metagenomics and culture.</title>
        <authorList>
            <person name="Gilroy R."/>
            <person name="Ravi A."/>
            <person name="Getino M."/>
            <person name="Pursley I."/>
            <person name="Horton D.L."/>
            <person name="Alikhan N.F."/>
            <person name="Baker D."/>
            <person name="Gharbi K."/>
            <person name="Hall N."/>
            <person name="Watson M."/>
            <person name="Adriaenssens E.M."/>
            <person name="Foster-Nyarko E."/>
            <person name="Jarju S."/>
            <person name="Secka A."/>
            <person name="Antonio M."/>
            <person name="Oren A."/>
            <person name="Chaudhuri R.R."/>
            <person name="La Ragione R."/>
            <person name="Hildebrand F."/>
            <person name="Pallen M.J."/>
        </authorList>
    </citation>
    <scope>NUCLEOTIDE SEQUENCE</scope>
    <source>
        <strain evidence="15">10532</strain>
    </source>
</reference>
<dbReference type="InterPro" id="IPR036291">
    <property type="entry name" value="NAD(P)-bd_dom_sf"/>
</dbReference>
<dbReference type="Pfam" id="PF01113">
    <property type="entry name" value="DapB_N"/>
    <property type="match status" value="1"/>
</dbReference>
<evidence type="ECO:0000259" key="13">
    <source>
        <dbReference type="Pfam" id="PF01113"/>
    </source>
</evidence>
<feature type="domain" description="Dihydrodipicolinate reductase N-terminal" evidence="13">
    <location>
        <begin position="1"/>
        <end position="113"/>
    </location>
</feature>
<evidence type="ECO:0000313" key="15">
    <source>
        <dbReference type="EMBL" id="MBO8456924.1"/>
    </source>
</evidence>
<dbReference type="GO" id="GO:0008839">
    <property type="term" value="F:4-hydroxy-tetrahydrodipicolinate reductase"/>
    <property type="evidence" value="ECO:0007669"/>
    <property type="project" value="UniProtKB-UniRule"/>
</dbReference>
<dbReference type="PANTHER" id="PTHR20836">
    <property type="entry name" value="DIHYDRODIPICOLINATE REDUCTASE"/>
    <property type="match status" value="1"/>
</dbReference>
<feature type="active site" description="Proton donor" evidence="12">
    <location>
        <position position="149"/>
    </location>
</feature>
<feature type="binding site" evidence="12">
    <location>
        <position position="146"/>
    </location>
    <ligand>
        <name>(S)-2,3,4,5-tetrahydrodipicolinate</name>
        <dbReference type="ChEBI" id="CHEBI:16845"/>
    </ligand>
</feature>
<dbReference type="Pfam" id="PF05173">
    <property type="entry name" value="DapB_C"/>
    <property type="match status" value="1"/>
</dbReference>
<keyword evidence="6 12" id="KW-0520">NAD</keyword>
<dbReference type="SUPFAM" id="SSF55347">
    <property type="entry name" value="Glyceraldehyde-3-phosphate dehydrogenase-like, C-terminal domain"/>
    <property type="match status" value="1"/>
</dbReference>
<comment type="catalytic activity">
    <reaction evidence="11 12">
        <text>(S)-2,3,4,5-tetrahydrodipicolinate + NAD(+) + H2O = (2S,4S)-4-hydroxy-2,3,4,5-tetrahydrodipicolinate + NADH + H(+)</text>
        <dbReference type="Rhea" id="RHEA:35323"/>
        <dbReference type="ChEBI" id="CHEBI:15377"/>
        <dbReference type="ChEBI" id="CHEBI:15378"/>
        <dbReference type="ChEBI" id="CHEBI:16845"/>
        <dbReference type="ChEBI" id="CHEBI:57540"/>
        <dbReference type="ChEBI" id="CHEBI:57945"/>
        <dbReference type="ChEBI" id="CHEBI:67139"/>
        <dbReference type="EC" id="1.17.1.8"/>
    </reaction>
</comment>
<comment type="caution">
    <text evidence="12">Was originally thought to be a dihydrodipicolinate reductase (DHDPR), catalyzing the conversion of dihydrodipicolinate to tetrahydrodipicolinate. However, it was shown in E.coli that the substrate of the enzymatic reaction is not dihydrodipicolinate (DHDP) but in fact (2S,4S)-4-hydroxy-2,3,4,5-tetrahydrodipicolinic acid (HTPA), the product released by the DapA-catalyzed reaction.</text>
</comment>
<feature type="binding site" evidence="12">
    <location>
        <position position="38"/>
    </location>
    <ligand>
        <name>NAD(+)</name>
        <dbReference type="ChEBI" id="CHEBI:57540"/>
    </ligand>
</feature>
<dbReference type="HAMAP" id="MF_00102">
    <property type="entry name" value="DapB"/>
    <property type="match status" value="1"/>
</dbReference>
<evidence type="ECO:0000256" key="11">
    <source>
        <dbReference type="ARBA" id="ARBA00049396"/>
    </source>
</evidence>
<protein>
    <recommendedName>
        <fullName evidence="9 12">4-hydroxy-tetrahydrodipicolinate reductase</fullName>
        <shortName evidence="12">HTPA reductase</shortName>
        <ecNumber evidence="9 12">1.17.1.8</ecNumber>
    </recommendedName>
</protein>
<comment type="subcellular location">
    <subcellularLocation>
        <location evidence="12">Cytoplasm</location>
    </subcellularLocation>
</comment>
<feature type="binding site" evidence="12">
    <location>
        <begin position="110"/>
        <end position="113"/>
    </location>
    <ligand>
        <name>NAD(+)</name>
        <dbReference type="ChEBI" id="CHEBI:57540"/>
    </ligand>
</feature>
<comment type="caution">
    <text evidence="12">Lacks conserved residue(s) required for the propagation of feature annotation.</text>
</comment>
<dbReference type="GO" id="GO:0005829">
    <property type="term" value="C:cytosol"/>
    <property type="evidence" value="ECO:0007669"/>
    <property type="project" value="TreeGrafter"/>
</dbReference>
<feature type="binding site" evidence="12">
    <location>
        <position position="40"/>
    </location>
    <ligand>
        <name>NADP(+)</name>
        <dbReference type="ChEBI" id="CHEBI:58349"/>
    </ligand>
</feature>
<dbReference type="GO" id="GO:0009089">
    <property type="term" value="P:lysine biosynthetic process via diaminopimelate"/>
    <property type="evidence" value="ECO:0007669"/>
    <property type="project" value="UniProtKB-UniRule"/>
</dbReference>
<keyword evidence="3 12" id="KW-0521">NADP</keyword>
<keyword evidence="7 12" id="KW-0457">Lysine biosynthesis</keyword>
<comment type="similarity">
    <text evidence="1 12">Belongs to the DapB family.</text>
</comment>
<organism evidence="15 16">
    <name type="scientific">Candidatus Gallitreponema excrementavium</name>
    <dbReference type="NCBI Taxonomy" id="2840840"/>
    <lineage>
        <taxon>Bacteria</taxon>
        <taxon>Pseudomonadati</taxon>
        <taxon>Spirochaetota</taxon>
        <taxon>Spirochaetia</taxon>
        <taxon>Spirochaetales</taxon>
        <taxon>Candidatus Gallitreponema</taxon>
    </lineage>
</organism>
<dbReference type="InterPro" id="IPR000846">
    <property type="entry name" value="DapB_N"/>
</dbReference>
<accession>A0A9D9HNC3</accession>
<dbReference type="GO" id="GO:0019877">
    <property type="term" value="P:diaminopimelate biosynthetic process"/>
    <property type="evidence" value="ECO:0007669"/>
    <property type="project" value="UniProtKB-UniRule"/>
</dbReference>
<dbReference type="NCBIfam" id="TIGR00036">
    <property type="entry name" value="dapB"/>
    <property type="match status" value="1"/>
</dbReference>
<evidence type="ECO:0000259" key="14">
    <source>
        <dbReference type="Pfam" id="PF05173"/>
    </source>
</evidence>
<name>A0A9D9HNC3_9SPIR</name>
<evidence type="ECO:0000313" key="16">
    <source>
        <dbReference type="Proteomes" id="UP000823638"/>
    </source>
</evidence>
<evidence type="ECO:0000256" key="6">
    <source>
        <dbReference type="ARBA" id="ARBA00023027"/>
    </source>
</evidence>
<feature type="binding site" evidence="12">
    <location>
        <begin position="85"/>
        <end position="87"/>
    </location>
    <ligand>
        <name>NAD(+)</name>
        <dbReference type="ChEBI" id="CHEBI:57540"/>
    </ligand>
</feature>
<dbReference type="SUPFAM" id="SSF51735">
    <property type="entry name" value="NAD(P)-binding Rossmann-fold domains"/>
    <property type="match status" value="1"/>
</dbReference>
<comment type="caution">
    <text evidence="15">The sequence shown here is derived from an EMBL/GenBank/DDBJ whole genome shotgun (WGS) entry which is preliminary data.</text>
</comment>
<evidence type="ECO:0000256" key="12">
    <source>
        <dbReference type="HAMAP-Rule" id="MF_00102"/>
    </source>
</evidence>
<dbReference type="InterPro" id="IPR022663">
    <property type="entry name" value="DapB_C"/>
</dbReference>
<sequence length="259" mass="28244">MRIALVGFGKMGHMLKETALSRGHDVVLTTDPVALDADFKSDDCAKVAEKCRDLNVQGIIEFTHPSVVVSNISALVPTGIPLVVGTTGWDSSLDKVKAMVKEWGSSFLYSSNFSIGVNIFYKIVEKAAALMNSFDFYDASSWEIHHNQKHDSPSGTALEIAKRVVAGLDRKNNIVFGNFEGKPLPEDFQISSVRLGTVPGTHTVAFDSQADTIELTHRARSRAGFALGAVTALEWLTEKNTDGSEKKGVFTTDDIFKDF</sequence>
<evidence type="ECO:0000256" key="2">
    <source>
        <dbReference type="ARBA" id="ARBA00022605"/>
    </source>
</evidence>
<evidence type="ECO:0000256" key="3">
    <source>
        <dbReference type="ARBA" id="ARBA00022857"/>
    </source>
</evidence>
<evidence type="ECO:0000256" key="5">
    <source>
        <dbReference type="ARBA" id="ARBA00023002"/>
    </source>
</evidence>
<feature type="active site" description="Proton donor/acceptor" evidence="12">
    <location>
        <position position="145"/>
    </location>
</feature>
<dbReference type="Gene3D" id="3.40.50.720">
    <property type="entry name" value="NAD(P)-binding Rossmann-like Domain"/>
    <property type="match status" value="1"/>
</dbReference>
<evidence type="ECO:0000256" key="1">
    <source>
        <dbReference type="ARBA" id="ARBA00006642"/>
    </source>
</evidence>
<keyword evidence="4 12" id="KW-0220">Diaminopimelate biosynthesis</keyword>
<keyword evidence="12" id="KW-0963">Cytoplasm</keyword>
<keyword evidence="5 12" id="KW-0560">Oxidoreductase</keyword>
<keyword evidence="2 12" id="KW-0028">Amino-acid biosynthesis</keyword>
<dbReference type="PANTHER" id="PTHR20836:SF0">
    <property type="entry name" value="4-HYDROXY-TETRAHYDRODIPICOLINATE REDUCTASE 1, CHLOROPLASTIC-RELATED"/>
    <property type="match status" value="1"/>
</dbReference>
<evidence type="ECO:0000256" key="7">
    <source>
        <dbReference type="ARBA" id="ARBA00023154"/>
    </source>
</evidence>
<dbReference type="InterPro" id="IPR023940">
    <property type="entry name" value="DHDPR_bac"/>
</dbReference>